<dbReference type="EMBL" id="LFKP01000008">
    <property type="protein sequence ID" value="OHV95875.1"/>
    <property type="molecule type" value="Genomic_DNA"/>
</dbReference>
<dbReference type="Proteomes" id="UP000179840">
    <property type="component" value="Unassembled WGS sequence"/>
</dbReference>
<proteinExistence type="predicted"/>
<dbReference type="RefSeq" id="WP_071077339.1">
    <property type="nucleotide sequence ID" value="NZ_LFKP01000008.1"/>
</dbReference>
<comment type="caution">
    <text evidence="1">The sequence shown here is derived from an EMBL/GenBank/DDBJ whole genome shotgun (WGS) entry which is preliminary data.</text>
</comment>
<dbReference type="AlphaFoldDB" id="A0A1S1U601"/>
<name>A0A1S1U601_9BURK</name>
<reference evidence="1 2" key="1">
    <citation type="submission" date="2015-06" db="EMBL/GenBank/DDBJ databases">
        <title>Draft genome sequencing of a biphenyl-degrading bacterium, Janthinobacterium lividum MEG1.</title>
        <authorList>
            <person name="Shimodaira J."/>
            <person name="Hatta T."/>
        </authorList>
    </citation>
    <scope>NUCLEOTIDE SEQUENCE [LARGE SCALE GENOMIC DNA]</scope>
    <source>
        <strain evidence="1 2">MEG1</strain>
    </source>
</reference>
<evidence type="ECO:0000313" key="1">
    <source>
        <dbReference type="EMBL" id="OHV95875.1"/>
    </source>
</evidence>
<protein>
    <submittedName>
        <fullName evidence="1">Uncharacterized protein</fullName>
    </submittedName>
</protein>
<accession>A0A1S1U601</accession>
<organism evidence="1 2">
    <name type="scientific">Janthinobacterium lividum</name>
    <dbReference type="NCBI Taxonomy" id="29581"/>
    <lineage>
        <taxon>Bacteria</taxon>
        <taxon>Pseudomonadati</taxon>
        <taxon>Pseudomonadota</taxon>
        <taxon>Betaproteobacteria</taxon>
        <taxon>Burkholderiales</taxon>
        <taxon>Oxalobacteraceae</taxon>
        <taxon>Janthinobacterium</taxon>
    </lineage>
</organism>
<sequence>MPTLQYRYIFRASAWRLGLVLALSWPGLALRPAMATATYPQLQYPKQPDQMQLKAYAVQQIAAALDRPCSSQAAVVWNSVKPADDLRTLAGDMMGNLPAFENLTEVADFTGRPATGGQRLYTGKLRDTSFAYTFLWIAGQDNVTLQICSDQPVALTTKQKFPQCVTTTGPITTPLGICPPSSAM</sequence>
<gene>
    <name evidence="1" type="ORF">AKG95_13335</name>
</gene>
<evidence type="ECO:0000313" key="2">
    <source>
        <dbReference type="Proteomes" id="UP000179840"/>
    </source>
</evidence>